<dbReference type="RefSeq" id="WP_091297027.1">
    <property type="nucleotide sequence ID" value="NZ_FMDN01000009.1"/>
</dbReference>
<evidence type="ECO:0000256" key="4">
    <source>
        <dbReference type="ARBA" id="ARBA00022833"/>
    </source>
</evidence>
<organism evidence="8 9">
    <name type="scientific">Micromonospora halophytica</name>
    <dbReference type="NCBI Taxonomy" id="47864"/>
    <lineage>
        <taxon>Bacteria</taxon>
        <taxon>Bacillati</taxon>
        <taxon>Actinomycetota</taxon>
        <taxon>Actinomycetes</taxon>
        <taxon>Micromonosporales</taxon>
        <taxon>Micromonosporaceae</taxon>
        <taxon>Micromonospora</taxon>
    </lineage>
</organism>
<accession>A0A1C5IBB1</accession>
<dbReference type="Pfam" id="PF05193">
    <property type="entry name" value="Peptidase_M16_C"/>
    <property type="match status" value="1"/>
</dbReference>
<reference evidence="9" key="1">
    <citation type="submission" date="2016-06" db="EMBL/GenBank/DDBJ databases">
        <authorList>
            <person name="Varghese N."/>
        </authorList>
    </citation>
    <scope>NUCLEOTIDE SEQUENCE [LARGE SCALE GENOMIC DNA]</scope>
    <source>
        <strain evidence="9">DSM 43171</strain>
    </source>
</reference>
<feature type="domain" description="Peptidase M16 N-terminal" evidence="6">
    <location>
        <begin position="28"/>
        <end position="130"/>
    </location>
</feature>
<feature type="domain" description="Peptidase M16 C-terminal" evidence="7">
    <location>
        <begin position="170"/>
        <end position="273"/>
    </location>
</feature>
<evidence type="ECO:0000256" key="1">
    <source>
        <dbReference type="ARBA" id="ARBA00007261"/>
    </source>
</evidence>
<keyword evidence="3" id="KW-0378">Hydrolase</keyword>
<dbReference type="InterPro" id="IPR011249">
    <property type="entry name" value="Metalloenz_LuxS/M16"/>
</dbReference>
<comment type="similarity">
    <text evidence="1">Belongs to the peptidase M16 family.</text>
</comment>
<protein>
    <submittedName>
        <fullName evidence="8">Predicted Zn-dependent peptidase</fullName>
    </submittedName>
</protein>
<evidence type="ECO:0000313" key="8">
    <source>
        <dbReference type="EMBL" id="SCG55597.1"/>
    </source>
</evidence>
<dbReference type="EMBL" id="FMDN01000009">
    <property type="protein sequence ID" value="SCG55597.1"/>
    <property type="molecule type" value="Genomic_DNA"/>
</dbReference>
<dbReference type="OrthoDB" id="9811314at2"/>
<dbReference type="GO" id="GO:0006508">
    <property type="term" value="P:proteolysis"/>
    <property type="evidence" value="ECO:0007669"/>
    <property type="project" value="UniProtKB-KW"/>
</dbReference>
<dbReference type="PANTHER" id="PTHR43690">
    <property type="entry name" value="NARDILYSIN"/>
    <property type="match status" value="1"/>
</dbReference>
<keyword evidence="4" id="KW-0862">Zinc</keyword>
<keyword evidence="5" id="KW-0482">Metalloprotease</keyword>
<dbReference type="InterPro" id="IPR007863">
    <property type="entry name" value="Peptidase_M16_C"/>
</dbReference>
<evidence type="ECO:0000259" key="7">
    <source>
        <dbReference type="Pfam" id="PF05193"/>
    </source>
</evidence>
<dbReference type="AlphaFoldDB" id="A0A1C5IBB1"/>
<dbReference type="InterPro" id="IPR050626">
    <property type="entry name" value="Peptidase_M16"/>
</dbReference>
<dbReference type="Gene3D" id="3.30.830.10">
    <property type="entry name" value="Metalloenzyme, LuxS/M16 peptidase-like"/>
    <property type="match status" value="1"/>
</dbReference>
<dbReference type="SUPFAM" id="SSF63411">
    <property type="entry name" value="LuxS/MPP-like metallohydrolase"/>
    <property type="match status" value="1"/>
</dbReference>
<gene>
    <name evidence="8" type="ORF">GA0070560_109181</name>
</gene>
<name>A0A1C5IBB1_9ACTN</name>
<evidence type="ECO:0000256" key="3">
    <source>
        <dbReference type="ARBA" id="ARBA00022801"/>
    </source>
</evidence>
<evidence type="ECO:0000313" key="9">
    <source>
        <dbReference type="Proteomes" id="UP000199408"/>
    </source>
</evidence>
<evidence type="ECO:0000259" key="6">
    <source>
        <dbReference type="Pfam" id="PF00675"/>
    </source>
</evidence>
<dbReference type="GO" id="GO:0008237">
    <property type="term" value="F:metallopeptidase activity"/>
    <property type="evidence" value="ECO:0007669"/>
    <property type="project" value="UniProtKB-KW"/>
</dbReference>
<dbReference type="InterPro" id="IPR011765">
    <property type="entry name" value="Pept_M16_N"/>
</dbReference>
<evidence type="ECO:0000256" key="2">
    <source>
        <dbReference type="ARBA" id="ARBA00022670"/>
    </source>
</evidence>
<keyword evidence="9" id="KW-1185">Reference proteome</keyword>
<keyword evidence="2" id="KW-0645">Protease</keyword>
<dbReference type="STRING" id="47864.GA0070560_109181"/>
<dbReference type="GO" id="GO:0046872">
    <property type="term" value="F:metal ion binding"/>
    <property type="evidence" value="ECO:0007669"/>
    <property type="project" value="InterPro"/>
</dbReference>
<dbReference type="PANTHER" id="PTHR43690:SF17">
    <property type="entry name" value="PROTEIN YHJJ"/>
    <property type="match status" value="1"/>
</dbReference>
<sequence>MTTITGPVRVERLDNGLTVLVRPLPGVQAAATCLHYGVGFRNEPVPGAAHLAEHVLSGFSAAGAGYLDDIARLGGSTNARTSLDYTQYLQVLPAGGLDVALRLERDRMATPALTAERVGEQVAVVQAEIRRNILQRPHGGLVLFGLPALLFPSFAHGHNGYGDVDALAQVSPAQLQDFVDDYCQPANAWLGIAGDVDPDAVVAEAREVFGGLPRAGRRPIVPPADAVPETGRTAVRRDPSASTACTAIGLRTADPARSRSEYLATVALTELLDATPAGLPLADASGLRFRWRVNRTGNPFDVLHPSMVAAQANHPAELSGQDVEDQFRQVLGKVADAGSELDVALTAVTRQAALAIHSDLDSLVSLASWTCIGTHLFADPCYYDTLPGLLRAVPAEDVRAVADALASAPAARITSLPSATMPCSPEVTR</sequence>
<evidence type="ECO:0000256" key="5">
    <source>
        <dbReference type="ARBA" id="ARBA00023049"/>
    </source>
</evidence>
<proteinExistence type="inferred from homology"/>
<dbReference type="Proteomes" id="UP000199408">
    <property type="component" value="Unassembled WGS sequence"/>
</dbReference>
<dbReference type="Pfam" id="PF00675">
    <property type="entry name" value="Peptidase_M16"/>
    <property type="match status" value="1"/>
</dbReference>